<dbReference type="PANTHER" id="PTHR48078:SF6">
    <property type="entry name" value="L-THREONINE DEHYDRATASE CATABOLIC TDCB"/>
    <property type="match status" value="1"/>
</dbReference>
<dbReference type="PANTHER" id="PTHR48078">
    <property type="entry name" value="THREONINE DEHYDRATASE, MITOCHONDRIAL-RELATED"/>
    <property type="match status" value="1"/>
</dbReference>
<keyword evidence="6" id="KW-1185">Reference proteome</keyword>
<dbReference type="Pfam" id="PF00291">
    <property type="entry name" value="PALP"/>
    <property type="match status" value="1"/>
</dbReference>
<dbReference type="RefSeq" id="WP_269444848.1">
    <property type="nucleotide sequence ID" value="NZ_CP097463.1"/>
</dbReference>
<dbReference type="InterPro" id="IPR036052">
    <property type="entry name" value="TrpB-like_PALP_sf"/>
</dbReference>
<evidence type="ECO:0000256" key="3">
    <source>
        <dbReference type="ARBA" id="ARBA00023239"/>
    </source>
</evidence>
<evidence type="ECO:0000313" key="6">
    <source>
        <dbReference type="Proteomes" id="UP001164693"/>
    </source>
</evidence>
<dbReference type="InterPro" id="IPR050147">
    <property type="entry name" value="Ser/Thr_Dehydratase"/>
</dbReference>
<sequence>MVPSAVGSAGASVLLCRGCTATRERGSLDYRCHICGGEFVVRIGEPRSGPAYSDVGMWRDSAWLPVDDRGAVVSLGEGDTPVVDLDAAAELHIGSVAMKCEHLNPTGSFKDRIASVAVSLAVERGVTGLVGTSSGNGGAAAAAYCARAGLALTLFALSDVVPQKLLQIRAFGARVFLVDGLGHDATATETAATTISQHAAAAGLFPFLTGGRYSPEAMEGAKTIAHEIARQRPETTVVYAPVGGGGLLAGLGRGFAEVARSGQRVPRLVAVQPKGCATLAAALRGDMRGLSGDCDTTISGLQVAQLFDAFGAVDAIDAGNGHVIEVSDAQVHAAQAVLARSDGLLVEPAGATAYAGARADAERGALDPADRVIVIGTGAGYKDTGALQQLAGLEALPRVGPARIREVLDGHA</sequence>
<dbReference type="EMBL" id="CP097463">
    <property type="protein sequence ID" value="WAX58298.1"/>
    <property type="molecule type" value="Genomic_DNA"/>
</dbReference>
<comment type="cofactor">
    <cofactor evidence="1">
        <name>pyridoxal 5'-phosphate</name>
        <dbReference type="ChEBI" id="CHEBI:597326"/>
    </cofactor>
</comment>
<reference evidence="5" key="1">
    <citation type="submission" date="2022-05" db="EMBL/GenBank/DDBJ databases">
        <title>Jatrophihabitans sp. SB3-54 whole genome sequence.</title>
        <authorList>
            <person name="Suh M.K."/>
            <person name="Eom M.K."/>
            <person name="Kim J.S."/>
            <person name="Kim H.S."/>
            <person name="Do H.E."/>
            <person name="Shin Y.K."/>
            <person name="Lee J.-S."/>
        </authorList>
    </citation>
    <scope>NUCLEOTIDE SEQUENCE</scope>
    <source>
        <strain evidence="5">SB3-54</strain>
    </source>
</reference>
<gene>
    <name evidence="5" type="ORF">M6B22_05910</name>
</gene>
<dbReference type="SUPFAM" id="SSF53686">
    <property type="entry name" value="Tryptophan synthase beta subunit-like PLP-dependent enzymes"/>
    <property type="match status" value="1"/>
</dbReference>
<feature type="domain" description="Tryptophan synthase beta chain-like PALP" evidence="4">
    <location>
        <begin position="73"/>
        <end position="378"/>
    </location>
</feature>
<dbReference type="Gene3D" id="3.40.50.1100">
    <property type="match status" value="2"/>
</dbReference>
<keyword evidence="3" id="KW-0456">Lyase</keyword>
<dbReference type="Proteomes" id="UP001164693">
    <property type="component" value="Chromosome"/>
</dbReference>
<evidence type="ECO:0000259" key="4">
    <source>
        <dbReference type="Pfam" id="PF00291"/>
    </source>
</evidence>
<accession>A0ABY7K0C3</accession>
<evidence type="ECO:0000313" key="5">
    <source>
        <dbReference type="EMBL" id="WAX58298.1"/>
    </source>
</evidence>
<evidence type="ECO:0000256" key="2">
    <source>
        <dbReference type="ARBA" id="ARBA00022898"/>
    </source>
</evidence>
<dbReference type="InterPro" id="IPR001926">
    <property type="entry name" value="TrpB-like_PALP"/>
</dbReference>
<organism evidence="5 6">
    <name type="scientific">Jatrophihabitans cynanchi</name>
    <dbReference type="NCBI Taxonomy" id="2944128"/>
    <lineage>
        <taxon>Bacteria</taxon>
        <taxon>Bacillati</taxon>
        <taxon>Actinomycetota</taxon>
        <taxon>Actinomycetes</taxon>
        <taxon>Jatrophihabitantales</taxon>
        <taxon>Jatrophihabitantaceae</taxon>
        <taxon>Jatrophihabitans</taxon>
    </lineage>
</organism>
<keyword evidence="2" id="KW-0663">Pyridoxal phosphate</keyword>
<name>A0ABY7K0C3_9ACTN</name>
<proteinExistence type="predicted"/>
<protein>
    <submittedName>
        <fullName evidence="5">Pyridoxal-phosphate dependent enzyme</fullName>
    </submittedName>
</protein>
<evidence type="ECO:0000256" key="1">
    <source>
        <dbReference type="ARBA" id="ARBA00001933"/>
    </source>
</evidence>